<comment type="caution">
    <text evidence="10">Lacks conserved residue(s) required for the propagation of feature annotation.</text>
</comment>
<proteinExistence type="inferred from homology"/>
<feature type="region of interest" description="Interaction with substrate tRNA" evidence="10">
    <location>
        <begin position="28"/>
        <end position="31"/>
    </location>
</feature>
<comment type="cofactor">
    <cofactor evidence="1 10">
        <name>Mg(2+)</name>
        <dbReference type="ChEBI" id="CHEBI:18420"/>
    </cofactor>
</comment>
<dbReference type="GO" id="GO:0006400">
    <property type="term" value="P:tRNA modification"/>
    <property type="evidence" value="ECO:0007669"/>
    <property type="project" value="TreeGrafter"/>
</dbReference>
<dbReference type="Gene3D" id="1.10.20.140">
    <property type="match status" value="1"/>
</dbReference>
<accession>A0A1F8EUH8</accession>
<dbReference type="EMBL" id="MGJI01000020">
    <property type="protein sequence ID" value="OGN04493.1"/>
    <property type="molecule type" value="Genomic_DNA"/>
</dbReference>
<dbReference type="SUPFAM" id="SSF52540">
    <property type="entry name" value="P-loop containing nucleoside triphosphate hydrolases"/>
    <property type="match status" value="1"/>
</dbReference>
<evidence type="ECO:0000256" key="10">
    <source>
        <dbReference type="HAMAP-Rule" id="MF_00185"/>
    </source>
</evidence>
<evidence type="ECO:0000256" key="6">
    <source>
        <dbReference type="ARBA" id="ARBA00022741"/>
    </source>
</evidence>
<comment type="caution">
    <text evidence="14">The sequence shown here is derived from an EMBL/GenBank/DDBJ whole genome shotgun (WGS) entry which is preliminary data.</text>
</comment>
<keyword evidence="6 10" id="KW-0547">Nucleotide-binding</keyword>
<evidence type="ECO:0000256" key="4">
    <source>
        <dbReference type="ARBA" id="ARBA00022679"/>
    </source>
</evidence>
<feature type="binding site" evidence="10">
    <location>
        <begin position="3"/>
        <end position="10"/>
    </location>
    <ligand>
        <name>ATP</name>
        <dbReference type="ChEBI" id="CHEBI:30616"/>
    </ligand>
</feature>
<dbReference type="Proteomes" id="UP000177507">
    <property type="component" value="Unassembled WGS sequence"/>
</dbReference>
<reference evidence="14 15" key="1">
    <citation type="journal article" date="2016" name="Nat. Commun.">
        <title>Thousands of microbial genomes shed light on interconnected biogeochemical processes in an aquifer system.</title>
        <authorList>
            <person name="Anantharaman K."/>
            <person name="Brown C.T."/>
            <person name="Hug L.A."/>
            <person name="Sharon I."/>
            <person name="Castelle C.J."/>
            <person name="Probst A.J."/>
            <person name="Thomas B.C."/>
            <person name="Singh A."/>
            <person name="Wilkins M.J."/>
            <person name="Karaoz U."/>
            <person name="Brodie E.L."/>
            <person name="Williams K.H."/>
            <person name="Hubbard S.S."/>
            <person name="Banfield J.F."/>
        </authorList>
    </citation>
    <scope>NUCLEOTIDE SEQUENCE [LARGE SCALE GENOMIC DNA]</scope>
</reference>
<evidence type="ECO:0000256" key="7">
    <source>
        <dbReference type="ARBA" id="ARBA00022840"/>
    </source>
</evidence>
<evidence type="ECO:0000313" key="14">
    <source>
        <dbReference type="EMBL" id="OGN04493.1"/>
    </source>
</evidence>
<comment type="subunit">
    <text evidence="10">Monomer.</text>
</comment>
<keyword evidence="8 10" id="KW-0460">Magnesium</keyword>
<dbReference type="Pfam" id="PF01715">
    <property type="entry name" value="IPPT"/>
    <property type="match status" value="1"/>
</dbReference>
<keyword evidence="7 10" id="KW-0067">ATP-binding</keyword>
<comment type="similarity">
    <text evidence="3 10 13">Belongs to the IPP transferase family.</text>
</comment>
<feature type="binding site" evidence="10">
    <location>
        <begin position="5"/>
        <end position="10"/>
    </location>
    <ligand>
        <name>substrate</name>
    </ligand>
</feature>
<comment type="function">
    <text evidence="2 10 12">Catalyzes the transfer of a dimethylallyl group onto the adenine at position 37 in tRNAs that read codons beginning with uridine, leading to the formation of N6-(dimethylallyl)adenosine (i(6)A).</text>
</comment>
<dbReference type="PANTHER" id="PTHR11088">
    <property type="entry name" value="TRNA DIMETHYLALLYLTRANSFERASE"/>
    <property type="match status" value="1"/>
</dbReference>
<sequence length="295" mass="33590">MVGPTASGKSAIAIKLAQKFNGVIVSADSRQVYRGMDIGTAKPSKKELKYTNHHLIDIKNPDQEYSVAEFKKDAIAEINKIFKAGKLPILIGGTGLYVDAVVKNLDIPEVKENKKLRARLEKEIKTKGLDFVFKKLVEIDPEAAYIVDPKNPRRIIRALEVALITGKPFTAQRKTGKPLFDALQIGIRQSPEVLKKRIEKRTEQMVRDGLVLEVKKLIKKYGAKQKAFDAIGYREVIDYLNSKITLAEAISFINKNTWHYARRQMTWFKKNKEIRWIHGEAQAIKIVQKFIYQEG</sequence>
<evidence type="ECO:0000256" key="3">
    <source>
        <dbReference type="ARBA" id="ARBA00005842"/>
    </source>
</evidence>
<gene>
    <name evidence="10" type="primary">miaA</name>
    <name evidence="14" type="ORF">A2831_02910</name>
</gene>
<keyword evidence="4 10" id="KW-0808">Transferase</keyword>
<dbReference type="EC" id="2.5.1.75" evidence="10"/>
<organism evidence="14 15">
    <name type="scientific">Candidatus Yanofskybacteria bacterium RIFCSPHIGHO2_01_FULL_44_17</name>
    <dbReference type="NCBI Taxonomy" id="1802668"/>
    <lineage>
        <taxon>Bacteria</taxon>
        <taxon>Candidatus Yanofskyibacteriota</taxon>
    </lineage>
</organism>
<evidence type="ECO:0000256" key="13">
    <source>
        <dbReference type="RuleBase" id="RU003785"/>
    </source>
</evidence>
<feature type="site" description="Interaction with substrate tRNA" evidence="10">
    <location>
        <position position="117"/>
    </location>
</feature>
<evidence type="ECO:0000256" key="11">
    <source>
        <dbReference type="RuleBase" id="RU003783"/>
    </source>
</evidence>
<evidence type="ECO:0000313" key="15">
    <source>
        <dbReference type="Proteomes" id="UP000177507"/>
    </source>
</evidence>
<feature type="site" description="Interaction with substrate tRNA" evidence="10">
    <location>
        <position position="94"/>
    </location>
</feature>
<dbReference type="PANTHER" id="PTHR11088:SF60">
    <property type="entry name" value="TRNA DIMETHYLALLYLTRANSFERASE"/>
    <property type="match status" value="1"/>
</dbReference>
<evidence type="ECO:0000256" key="2">
    <source>
        <dbReference type="ARBA" id="ARBA00003213"/>
    </source>
</evidence>
<name>A0A1F8EUH8_9BACT</name>
<dbReference type="GO" id="GO:0005524">
    <property type="term" value="F:ATP binding"/>
    <property type="evidence" value="ECO:0007669"/>
    <property type="project" value="UniProtKB-UniRule"/>
</dbReference>
<protein>
    <recommendedName>
        <fullName evidence="10">tRNA dimethylallyltransferase</fullName>
        <ecNumber evidence="10">2.5.1.75</ecNumber>
    </recommendedName>
    <alternativeName>
        <fullName evidence="10">Dimethylallyl diphosphate:tRNA dimethylallyltransferase</fullName>
        <shortName evidence="10">DMAPP:tRNA dimethylallyltransferase</shortName>
        <shortName evidence="10">DMATase</shortName>
    </alternativeName>
    <alternativeName>
        <fullName evidence="10">Isopentenyl-diphosphate:tRNA isopentenyltransferase</fullName>
        <shortName evidence="10">IPP transferase</shortName>
        <shortName evidence="10">IPPT</shortName>
        <shortName evidence="10">IPTase</shortName>
    </alternativeName>
</protein>
<comment type="catalytic activity">
    <reaction evidence="9 10 11">
        <text>adenosine(37) in tRNA + dimethylallyl diphosphate = N(6)-dimethylallyladenosine(37) in tRNA + diphosphate</text>
        <dbReference type="Rhea" id="RHEA:26482"/>
        <dbReference type="Rhea" id="RHEA-COMP:10162"/>
        <dbReference type="Rhea" id="RHEA-COMP:10375"/>
        <dbReference type="ChEBI" id="CHEBI:33019"/>
        <dbReference type="ChEBI" id="CHEBI:57623"/>
        <dbReference type="ChEBI" id="CHEBI:74411"/>
        <dbReference type="ChEBI" id="CHEBI:74415"/>
        <dbReference type="EC" id="2.5.1.75"/>
    </reaction>
</comment>
<dbReference type="InterPro" id="IPR018022">
    <property type="entry name" value="IPT"/>
</dbReference>
<evidence type="ECO:0000256" key="5">
    <source>
        <dbReference type="ARBA" id="ARBA00022694"/>
    </source>
</evidence>
<dbReference type="InterPro" id="IPR039657">
    <property type="entry name" value="Dimethylallyltransferase"/>
</dbReference>
<dbReference type="Gene3D" id="3.40.50.300">
    <property type="entry name" value="P-loop containing nucleotide triphosphate hydrolases"/>
    <property type="match status" value="1"/>
</dbReference>
<evidence type="ECO:0000256" key="1">
    <source>
        <dbReference type="ARBA" id="ARBA00001946"/>
    </source>
</evidence>
<dbReference type="NCBIfam" id="TIGR00174">
    <property type="entry name" value="miaA"/>
    <property type="match status" value="1"/>
</dbReference>
<evidence type="ECO:0000256" key="8">
    <source>
        <dbReference type="ARBA" id="ARBA00022842"/>
    </source>
</evidence>
<dbReference type="STRING" id="1802668.A2831_02910"/>
<keyword evidence="5 10" id="KW-0819">tRNA processing</keyword>
<evidence type="ECO:0000256" key="12">
    <source>
        <dbReference type="RuleBase" id="RU003784"/>
    </source>
</evidence>
<dbReference type="AlphaFoldDB" id="A0A1F8EUH8"/>
<dbReference type="GO" id="GO:0052381">
    <property type="term" value="F:tRNA dimethylallyltransferase activity"/>
    <property type="evidence" value="ECO:0007669"/>
    <property type="project" value="UniProtKB-UniRule"/>
</dbReference>
<dbReference type="InterPro" id="IPR027417">
    <property type="entry name" value="P-loop_NTPase"/>
</dbReference>
<dbReference type="HAMAP" id="MF_00185">
    <property type="entry name" value="IPP_trans"/>
    <property type="match status" value="1"/>
</dbReference>
<evidence type="ECO:0000256" key="9">
    <source>
        <dbReference type="ARBA" id="ARBA00049563"/>
    </source>
</evidence>